<sequence length="474" mass="54653">MKQFKNNNGMTLIEVTVVLLISTVLLTIVGSILVTSLNFFRDQKLSDQNKQKLDGIAEYVDNEINYVTDLAIDNEAPYEREGWHYLSIIDGKLYRDGIKVFDDKYYDNYTVSIKVKGYDGYRLDVKYDFNKKSELVYGTAKSYSFDNLKLKVEAGGEDYLVSASNQVEVNDTYRIYYIKGINIIDTNDKPDVEEPDESNDNITVADQVHCINTYNNRGVFDGVQRHYMIGDFVYYKGYWWQLITQENNYGFGAEPDREQKWKKIDKNYDRFSAYTVNDVIYYPENGHYYKCLKQLDNKGGDSGYGPTGWNGIHENYWEDLGTTNPTTDSGHDCLELSTKNRIKTVMNKLDSLTKEQINKIPAYLNTVVYPVVSWVYEDVDGRKQYYLKVFDGDGSAPGLSASSGWQIISRDWYLESAYIKDDVVYVTNGGRSIFITFNKTIDLTIDLVNGTNINGNRIDIDNPYSYFNKKNSMY</sequence>
<evidence type="ECO:0000256" key="1">
    <source>
        <dbReference type="SAM" id="Phobius"/>
    </source>
</evidence>
<keyword evidence="1" id="KW-0472">Membrane</keyword>
<accession>A0A3E3E762</accession>
<evidence type="ECO:0000313" key="3">
    <source>
        <dbReference type="Proteomes" id="UP000261032"/>
    </source>
</evidence>
<dbReference type="RefSeq" id="WP_117582636.1">
    <property type="nucleotide sequence ID" value="NZ_QUSL01000058.1"/>
</dbReference>
<organism evidence="2 3">
    <name type="scientific">Thomasclavelia ramosa</name>
    <dbReference type="NCBI Taxonomy" id="1547"/>
    <lineage>
        <taxon>Bacteria</taxon>
        <taxon>Bacillati</taxon>
        <taxon>Bacillota</taxon>
        <taxon>Erysipelotrichia</taxon>
        <taxon>Erysipelotrichales</taxon>
        <taxon>Coprobacillaceae</taxon>
        <taxon>Thomasclavelia</taxon>
    </lineage>
</organism>
<dbReference type="InterPro" id="IPR012902">
    <property type="entry name" value="N_methyl_site"/>
</dbReference>
<dbReference type="AlphaFoldDB" id="A0A3E3E762"/>
<gene>
    <name evidence="2" type="ORF">DXB93_18055</name>
</gene>
<dbReference type="NCBIfam" id="TIGR02532">
    <property type="entry name" value="IV_pilin_GFxxxE"/>
    <property type="match status" value="1"/>
</dbReference>
<dbReference type="Gene3D" id="2.10.10.90">
    <property type="match status" value="1"/>
</dbReference>
<dbReference type="EMBL" id="QUSL01000058">
    <property type="protein sequence ID" value="RGD77244.1"/>
    <property type="molecule type" value="Genomic_DNA"/>
</dbReference>
<keyword evidence="1" id="KW-1133">Transmembrane helix</keyword>
<reference evidence="2 3" key="1">
    <citation type="submission" date="2018-08" db="EMBL/GenBank/DDBJ databases">
        <title>A genome reference for cultivated species of the human gut microbiota.</title>
        <authorList>
            <person name="Zou Y."/>
            <person name="Xue W."/>
            <person name="Luo G."/>
        </authorList>
    </citation>
    <scope>NUCLEOTIDE SEQUENCE [LARGE SCALE GENOMIC DNA]</scope>
    <source>
        <strain evidence="2 3">OM06-4</strain>
    </source>
</reference>
<proteinExistence type="predicted"/>
<feature type="transmembrane region" description="Helical" evidence="1">
    <location>
        <begin position="12"/>
        <end position="40"/>
    </location>
</feature>
<dbReference type="Proteomes" id="UP000261032">
    <property type="component" value="Unassembled WGS sequence"/>
</dbReference>
<name>A0A3E3E762_9FIRM</name>
<comment type="caution">
    <text evidence="2">The sequence shown here is derived from an EMBL/GenBank/DDBJ whole genome shotgun (WGS) entry which is preliminary data.</text>
</comment>
<protein>
    <submittedName>
        <fullName evidence="2">Type II secretion system protein</fullName>
    </submittedName>
</protein>
<keyword evidence="1" id="KW-0812">Transmembrane</keyword>
<dbReference type="Pfam" id="PF07963">
    <property type="entry name" value="N_methyl"/>
    <property type="match status" value="1"/>
</dbReference>
<evidence type="ECO:0000313" key="2">
    <source>
        <dbReference type="EMBL" id="RGD77244.1"/>
    </source>
</evidence>